<dbReference type="WBParaSite" id="DME_0000570001-mRNA-1">
    <property type="protein sequence ID" value="DME_0000570001-mRNA-1"/>
    <property type="gene ID" value="DME_0000570001"/>
</dbReference>
<proteinExistence type="inferred from homology"/>
<evidence type="ECO:0000313" key="5">
    <source>
        <dbReference type="Proteomes" id="UP000274756"/>
    </source>
</evidence>
<feature type="region of interest" description="Disordered" evidence="2">
    <location>
        <begin position="160"/>
        <end position="181"/>
    </location>
</feature>
<comment type="similarity">
    <text evidence="1">Belongs to the UPF0561 family.</text>
</comment>
<dbReference type="Proteomes" id="UP000038040">
    <property type="component" value="Unplaced"/>
</dbReference>
<evidence type="ECO:0000313" key="6">
    <source>
        <dbReference type="WBParaSite" id="DME_0000570001-mRNA-1"/>
    </source>
</evidence>
<accession>A0A0N4UEA6</accession>
<gene>
    <name evidence="3" type="ORF">DME_LOCUS745</name>
</gene>
<dbReference type="PANTHER" id="PTHR34256">
    <property type="entry name" value="UPF0561 PROTEIN C2ORF68"/>
    <property type="match status" value="1"/>
</dbReference>
<dbReference type="STRING" id="318479.A0A0N4UEA6"/>
<dbReference type="PANTHER" id="PTHR34256:SF1">
    <property type="entry name" value="UPF0561 PROTEIN C2ORF68"/>
    <property type="match status" value="1"/>
</dbReference>
<reference evidence="3 5" key="2">
    <citation type="submission" date="2018-11" db="EMBL/GenBank/DDBJ databases">
        <authorList>
            <consortium name="Pathogen Informatics"/>
        </authorList>
    </citation>
    <scope>NUCLEOTIDE SEQUENCE [LARGE SCALE GENOMIC DNA]</scope>
</reference>
<dbReference type="OrthoDB" id="5861529at2759"/>
<protein>
    <submittedName>
        <fullName evidence="6">F-box domain-containing protein</fullName>
    </submittedName>
</protein>
<keyword evidence="5" id="KW-1185">Reference proteome</keyword>
<name>A0A0N4UEA6_DRAME</name>
<evidence type="ECO:0000256" key="1">
    <source>
        <dbReference type="ARBA" id="ARBA00006905"/>
    </source>
</evidence>
<evidence type="ECO:0000313" key="4">
    <source>
        <dbReference type="Proteomes" id="UP000038040"/>
    </source>
</evidence>
<dbReference type="AlphaFoldDB" id="A0A0N4UEA6"/>
<dbReference type="EMBL" id="UYYG01000007">
    <property type="protein sequence ID" value="VDN50772.1"/>
    <property type="molecule type" value="Genomic_DNA"/>
</dbReference>
<evidence type="ECO:0000313" key="3">
    <source>
        <dbReference type="EMBL" id="VDN50772.1"/>
    </source>
</evidence>
<evidence type="ECO:0000256" key="2">
    <source>
        <dbReference type="SAM" id="MobiDB-lite"/>
    </source>
</evidence>
<dbReference type="Proteomes" id="UP000274756">
    <property type="component" value="Unassembled WGS sequence"/>
</dbReference>
<sequence>MLVKSLVALATEKVLLNTSGQQFLDGIEYMYRVRISPNRLSVLETTSGKFILQFHSRCDIRPFAANYPSFQRLLRGIVHIHAWRISSIDFINVDFKMTDLVDVERTIEKLEVRLVLLRNCRFTTITRPTHAYRFLLALNRKKQAIVCEYGDDRLKDRVLMGQQPQPNPTNDAPGLDAGPVV</sequence>
<reference evidence="6" key="1">
    <citation type="submission" date="2017-02" db="UniProtKB">
        <authorList>
            <consortium name="WormBaseParasite"/>
        </authorList>
    </citation>
    <scope>IDENTIFICATION</scope>
</reference>
<dbReference type="InterPro" id="IPR018888">
    <property type="entry name" value="UPF0561"/>
</dbReference>
<organism evidence="4 6">
    <name type="scientific">Dracunculus medinensis</name>
    <name type="common">Guinea worm</name>
    <dbReference type="NCBI Taxonomy" id="318479"/>
    <lineage>
        <taxon>Eukaryota</taxon>
        <taxon>Metazoa</taxon>
        <taxon>Ecdysozoa</taxon>
        <taxon>Nematoda</taxon>
        <taxon>Chromadorea</taxon>
        <taxon>Rhabditida</taxon>
        <taxon>Spirurina</taxon>
        <taxon>Dracunculoidea</taxon>
        <taxon>Dracunculidae</taxon>
        <taxon>Dracunculus</taxon>
    </lineage>
</organism>